<dbReference type="Pfam" id="PF18721">
    <property type="entry name" value="CxC6"/>
    <property type="match status" value="1"/>
</dbReference>
<accession>A0ABQ0LAS8</accession>
<feature type="domain" description="CxC5 like cysteine cluster associated with KDZ" evidence="2">
    <location>
        <begin position="104"/>
        <end position="229"/>
    </location>
</feature>
<dbReference type="Proteomes" id="UP000815677">
    <property type="component" value="Unassembled WGS sequence"/>
</dbReference>
<evidence type="ECO:0000313" key="5">
    <source>
        <dbReference type="Proteomes" id="UP000815677"/>
    </source>
</evidence>
<organism evidence="4 5">
    <name type="scientific">Mycena chlorophos</name>
    <name type="common">Agaric fungus</name>
    <name type="synonym">Agaricus chlorophos</name>
    <dbReference type="NCBI Taxonomy" id="658473"/>
    <lineage>
        <taxon>Eukaryota</taxon>
        <taxon>Fungi</taxon>
        <taxon>Dikarya</taxon>
        <taxon>Basidiomycota</taxon>
        <taxon>Agaricomycotina</taxon>
        <taxon>Agaricomycetes</taxon>
        <taxon>Agaricomycetidae</taxon>
        <taxon>Agaricales</taxon>
        <taxon>Marasmiineae</taxon>
        <taxon>Mycenaceae</taxon>
        <taxon>Mycena</taxon>
    </lineage>
</organism>
<gene>
    <name evidence="4" type="ORF">MCHLO_05666</name>
</gene>
<evidence type="ECO:0000259" key="3">
    <source>
        <dbReference type="Pfam" id="PF18721"/>
    </source>
</evidence>
<evidence type="ECO:0000259" key="2">
    <source>
        <dbReference type="Pfam" id="PF18718"/>
    </source>
</evidence>
<evidence type="ECO:0008006" key="6">
    <source>
        <dbReference type="Google" id="ProtNLM"/>
    </source>
</evidence>
<feature type="region of interest" description="Disordered" evidence="1">
    <location>
        <begin position="415"/>
        <end position="477"/>
    </location>
</feature>
<feature type="compositionally biased region" description="Acidic residues" evidence="1">
    <location>
        <begin position="447"/>
        <end position="456"/>
    </location>
</feature>
<dbReference type="InterPro" id="IPR041539">
    <property type="entry name" value="CxC5"/>
</dbReference>
<keyword evidence="5" id="KW-1185">Reference proteome</keyword>
<name>A0ABQ0LAS8_MYCCL</name>
<reference evidence="4" key="1">
    <citation type="submission" date="2014-09" db="EMBL/GenBank/DDBJ databases">
        <title>Genome sequence of the luminous mushroom Mycena chlorophos for searching fungal bioluminescence genes.</title>
        <authorList>
            <person name="Tanaka Y."/>
            <person name="Kasuga D."/>
            <person name="Oba Y."/>
            <person name="Hase S."/>
            <person name="Sato K."/>
            <person name="Oba Y."/>
            <person name="Sakakibara Y."/>
        </authorList>
    </citation>
    <scope>NUCLEOTIDE SEQUENCE</scope>
</reference>
<sequence>MAANPLDLERTMEFIGLIRLLKPALRWHQLEYDTEAPKTLPSEYHEFFRDALAITDNTCRDAWAYIGDVAWQRDLDTTEQQAARAKYIHLFLQHGIHRGIGLFSFESPHRTCLDERCSRPLHSDPTTTRGRHLISPIRVPITVFTKDFGALPDFSTSRYCPDCHTRYYPNYFVHSNASLRTYYPSETIKCMQISGHFYMDRDVAEMFATMQVNAWTSNTNCAKIYNESLKDRGFLCFLPADWPYTFDLDVQKAWNAFFIHGLLIDHQGGRVLEVPHDAAHKDRFKAALLARNKRMVGPGRDEWNHACDGCCLYTQDKEGNWGMLRSCVTDGITIGRPCCGEHDCLRPLPTVKHRYCDLHHGKDLLCVVKDCENEAEEGWRTCTLPDHRALEEYRNLQNKAMFQLKRRLERLKVSHPHTTAPSAVGGAGLAAGDNDDEGNADGVEGTGADEDEDIEIDKDGVCPDKPASGNRNPRARFGRRRTHNDELCVGSCGIILGRATFYGSEAPNGVRQFWKELFPTQRSLPQVLWHDNNCRIVAMLRNSENPDTYFQHCALPVDVFHFKCKHKESDVECGLWCNPYSYPELRTPEGEWCFNSSAAEQTNAWYGGFQAIVQEMAAERYDFFLDEMVRRRNIDTINVLRGRGKNPHYIPREILLS</sequence>
<evidence type="ECO:0000313" key="4">
    <source>
        <dbReference type="EMBL" id="GAT48245.1"/>
    </source>
</evidence>
<dbReference type="InterPro" id="IPR040898">
    <property type="entry name" value="CxC6"/>
</dbReference>
<evidence type="ECO:0000256" key="1">
    <source>
        <dbReference type="SAM" id="MobiDB-lite"/>
    </source>
</evidence>
<proteinExistence type="predicted"/>
<protein>
    <recommendedName>
        <fullName evidence="6">CxC6 like cysteine cluster associated with KDZ domain-containing protein</fullName>
    </recommendedName>
</protein>
<dbReference type="EMBL" id="DF844347">
    <property type="protein sequence ID" value="GAT48245.1"/>
    <property type="molecule type" value="Genomic_DNA"/>
</dbReference>
<feature type="domain" description="CxC6 like cysteine cluster associated with KDZ" evidence="3">
    <location>
        <begin position="328"/>
        <end position="392"/>
    </location>
</feature>
<dbReference type="Pfam" id="PF18718">
    <property type="entry name" value="CxC5"/>
    <property type="match status" value="1"/>
</dbReference>